<reference evidence="1" key="1">
    <citation type="submission" date="2021-01" db="EMBL/GenBank/DDBJ databases">
        <authorList>
            <consortium name="Genoscope - CEA"/>
            <person name="William W."/>
        </authorList>
    </citation>
    <scope>NUCLEOTIDE SEQUENCE</scope>
</reference>
<dbReference type="AlphaFoldDB" id="A0A8S1PFT3"/>
<evidence type="ECO:0000313" key="1">
    <source>
        <dbReference type="EMBL" id="CAD8101844.1"/>
    </source>
</evidence>
<protein>
    <submittedName>
        <fullName evidence="1">Uncharacterized protein</fullName>
    </submittedName>
</protein>
<organism evidence="1 2">
    <name type="scientific">Paramecium sonneborni</name>
    <dbReference type="NCBI Taxonomy" id="65129"/>
    <lineage>
        <taxon>Eukaryota</taxon>
        <taxon>Sar</taxon>
        <taxon>Alveolata</taxon>
        <taxon>Ciliophora</taxon>
        <taxon>Intramacronucleata</taxon>
        <taxon>Oligohymenophorea</taxon>
        <taxon>Peniculida</taxon>
        <taxon>Parameciidae</taxon>
        <taxon>Paramecium</taxon>
    </lineage>
</organism>
<comment type="caution">
    <text evidence="1">The sequence shown here is derived from an EMBL/GenBank/DDBJ whole genome shotgun (WGS) entry which is preliminary data.</text>
</comment>
<sequence>MIFPQLNIAIGIYSDETNQRPNDYRLKNWIQLENLMQKESNDVDQVWIGIMMSNKIRQQLYVNE</sequence>
<gene>
    <name evidence="1" type="ORF">PSON_ATCC_30995.1.T0760204</name>
</gene>
<keyword evidence="2" id="KW-1185">Reference proteome</keyword>
<evidence type="ECO:0000313" key="2">
    <source>
        <dbReference type="Proteomes" id="UP000692954"/>
    </source>
</evidence>
<dbReference type="Proteomes" id="UP000692954">
    <property type="component" value="Unassembled WGS sequence"/>
</dbReference>
<name>A0A8S1PFT3_9CILI</name>
<accession>A0A8S1PFT3</accession>
<dbReference type="EMBL" id="CAJJDN010000076">
    <property type="protein sequence ID" value="CAD8101844.1"/>
    <property type="molecule type" value="Genomic_DNA"/>
</dbReference>
<proteinExistence type="predicted"/>